<keyword evidence="7" id="KW-1133">Transmembrane helix</keyword>
<evidence type="ECO:0000256" key="8">
    <source>
        <dbReference type="SAM" id="SignalP"/>
    </source>
</evidence>
<feature type="signal peptide" evidence="8">
    <location>
        <begin position="1"/>
        <end position="26"/>
    </location>
</feature>
<dbReference type="SMART" id="SM00032">
    <property type="entry name" value="CCP"/>
    <property type="match status" value="3"/>
</dbReference>
<dbReference type="GeneTree" id="ENSGT00940000161110"/>
<dbReference type="KEGG" id="smau:118309842"/>
<feature type="chain" id="PRO_5034258685" description="Sushi domain-containing protein" evidence="8">
    <location>
        <begin position="27"/>
        <end position="344"/>
    </location>
</feature>
<dbReference type="RefSeq" id="XP_035488277.1">
    <property type="nucleotide sequence ID" value="XM_035632384.2"/>
</dbReference>
<dbReference type="Proteomes" id="UP000694558">
    <property type="component" value="Chromosome 6"/>
</dbReference>
<protein>
    <recommendedName>
        <fullName evidence="9">Sushi domain-containing protein</fullName>
    </recommendedName>
</protein>
<feature type="transmembrane region" description="Helical" evidence="7">
    <location>
        <begin position="296"/>
        <end position="317"/>
    </location>
</feature>
<dbReference type="InterPro" id="IPR050350">
    <property type="entry name" value="Compl-Cell_Adhes-Reg"/>
</dbReference>
<dbReference type="PANTHER" id="PTHR19325:SF569">
    <property type="entry name" value="COMPLEMENT COMPONENT 4 BINDING PROTEIN, SECRETORY-RELATED"/>
    <property type="match status" value="1"/>
</dbReference>
<dbReference type="PANTHER" id="PTHR19325">
    <property type="entry name" value="COMPLEMENT COMPONENT-RELATED SUSHI DOMAIN-CONTAINING"/>
    <property type="match status" value="1"/>
</dbReference>
<comment type="caution">
    <text evidence="5">Lacks conserved residue(s) required for the propagation of feature annotation.</text>
</comment>
<feature type="disulfide bond" evidence="5">
    <location>
        <begin position="177"/>
        <end position="204"/>
    </location>
</feature>
<proteinExistence type="predicted"/>
<sequence>MDVSLRTCGRRRHLLLIYLFVLKAAANCPKPRASRNTVLTNKALLMNDFPDGSDATLECANGYVAESGSGVMSCAGGKWTEPDLSCKKKDCGPPRPQPNMSFNTSAGTLFGDIIRVICDKGYQIIGASYRQCYSAGWKGRAKCETVTCEKPAAVTGGRSLWDSQDDPKYGEVVRFACDEGLALAGRASITCGQAGEYDSGPPECRGVTTEERVTTEALTPTPAPPAQDLSAISTARRDKTLTTSATPTVSPSAQGGGRDGLTAEDRASTAGVTSTTTTSFRDKHDGAVDTDTRIEYAPVIVSVICISSAAIILVFCLHKFLLRKKGSYDTREDLKPELLHFQNP</sequence>
<keyword evidence="7" id="KW-0812">Transmembrane</keyword>
<evidence type="ECO:0000256" key="3">
    <source>
        <dbReference type="ARBA" id="ARBA00023157"/>
    </source>
</evidence>
<gene>
    <name evidence="10" type="primary">im:7151449</name>
</gene>
<evidence type="ECO:0000256" key="6">
    <source>
        <dbReference type="SAM" id="MobiDB-lite"/>
    </source>
</evidence>
<dbReference type="CDD" id="cd00033">
    <property type="entry name" value="CCP"/>
    <property type="match status" value="2"/>
</dbReference>
<evidence type="ECO:0000256" key="7">
    <source>
        <dbReference type="SAM" id="Phobius"/>
    </source>
</evidence>
<dbReference type="Gene3D" id="2.10.70.10">
    <property type="entry name" value="Complement Module, domain 1"/>
    <property type="match status" value="3"/>
</dbReference>
<dbReference type="PROSITE" id="PS50923">
    <property type="entry name" value="SUSHI"/>
    <property type="match status" value="3"/>
</dbReference>
<keyword evidence="3 5" id="KW-1015">Disulfide bond</keyword>
<dbReference type="GeneID" id="118309842"/>
<evidence type="ECO:0000259" key="9">
    <source>
        <dbReference type="PROSITE" id="PS50923"/>
    </source>
</evidence>
<keyword evidence="7" id="KW-0472">Membrane</keyword>
<dbReference type="InterPro" id="IPR000436">
    <property type="entry name" value="Sushi_SCR_CCP_dom"/>
</dbReference>
<evidence type="ECO:0000256" key="1">
    <source>
        <dbReference type="ARBA" id="ARBA00022659"/>
    </source>
</evidence>
<feature type="domain" description="Sushi" evidence="9">
    <location>
        <begin position="146"/>
        <end position="206"/>
    </location>
</feature>
<feature type="disulfide bond" evidence="5">
    <location>
        <begin position="59"/>
        <end position="86"/>
    </location>
</feature>
<evidence type="ECO:0000256" key="2">
    <source>
        <dbReference type="ARBA" id="ARBA00022737"/>
    </source>
</evidence>
<keyword evidence="1 5" id="KW-0768">Sushi</keyword>
<dbReference type="SUPFAM" id="SSF57535">
    <property type="entry name" value="Complement control module/SCR domain"/>
    <property type="match status" value="3"/>
</dbReference>
<reference evidence="10" key="1">
    <citation type="submission" date="2023-05" db="EMBL/GenBank/DDBJ databases">
        <title>High-quality long-read genome of Scophthalmus maximus.</title>
        <authorList>
            <person name="Lien S."/>
            <person name="Martinez P."/>
        </authorList>
    </citation>
    <scope>NUCLEOTIDE SEQUENCE [LARGE SCALE GENOMIC DNA]</scope>
</reference>
<dbReference type="RefSeq" id="XP_035488276.1">
    <property type="nucleotide sequence ID" value="XM_035632383.2"/>
</dbReference>
<feature type="domain" description="Sushi" evidence="9">
    <location>
        <begin position="89"/>
        <end position="145"/>
    </location>
</feature>
<evidence type="ECO:0000256" key="4">
    <source>
        <dbReference type="ARBA" id="ARBA00023180"/>
    </source>
</evidence>
<dbReference type="InterPro" id="IPR035976">
    <property type="entry name" value="Sushi/SCR/CCP_sf"/>
</dbReference>
<evidence type="ECO:0000313" key="11">
    <source>
        <dbReference type="Proteomes" id="UP000694558"/>
    </source>
</evidence>
<dbReference type="Ensembl" id="ENSSMAT00000012027.2">
    <property type="protein sequence ID" value="ENSSMAP00000011875.2"/>
    <property type="gene ID" value="ENSSMAG00000007304.2"/>
</dbReference>
<feature type="domain" description="Sushi" evidence="9">
    <location>
        <begin position="26"/>
        <end position="88"/>
    </location>
</feature>
<keyword evidence="2" id="KW-0677">Repeat</keyword>
<feature type="disulfide bond" evidence="5">
    <location>
        <begin position="148"/>
        <end position="191"/>
    </location>
</feature>
<keyword evidence="4" id="KW-0325">Glycoprotein</keyword>
<organism evidence="10 11">
    <name type="scientific">Scophthalmus maximus</name>
    <name type="common">Turbot</name>
    <name type="synonym">Psetta maxima</name>
    <dbReference type="NCBI Taxonomy" id="52904"/>
    <lineage>
        <taxon>Eukaryota</taxon>
        <taxon>Metazoa</taxon>
        <taxon>Chordata</taxon>
        <taxon>Craniata</taxon>
        <taxon>Vertebrata</taxon>
        <taxon>Euteleostomi</taxon>
        <taxon>Actinopterygii</taxon>
        <taxon>Neopterygii</taxon>
        <taxon>Teleostei</taxon>
        <taxon>Neoteleostei</taxon>
        <taxon>Acanthomorphata</taxon>
        <taxon>Carangaria</taxon>
        <taxon>Pleuronectiformes</taxon>
        <taxon>Pleuronectoidei</taxon>
        <taxon>Scophthalmidae</taxon>
        <taxon>Scophthalmus</taxon>
    </lineage>
</organism>
<evidence type="ECO:0000256" key="5">
    <source>
        <dbReference type="PROSITE-ProRule" id="PRU00302"/>
    </source>
</evidence>
<feature type="region of interest" description="Disordered" evidence="6">
    <location>
        <begin position="238"/>
        <end position="280"/>
    </location>
</feature>
<accession>A0A8D3A3F4</accession>
<dbReference type="OrthoDB" id="8961654at2759"/>
<keyword evidence="8" id="KW-0732">Signal</keyword>
<reference evidence="10" key="2">
    <citation type="submission" date="2025-08" db="UniProtKB">
        <authorList>
            <consortium name="Ensembl"/>
        </authorList>
    </citation>
    <scope>IDENTIFICATION</scope>
</reference>
<feature type="compositionally biased region" description="Low complexity" evidence="6">
    <location>
        <begin position="241"/>
        <end position="253"/>
    </location>
</feature>
<name>A0A8D3A3F4_SCOMX</name>
<dbReference type="AlphaFoldDB" id="A0A8D3A3F4"/>
<dbReference type="Pfam" id="PF00084">
    <property type="entry name" value="Sushi"/>
    <property type="match status" value="3"/>
</dbReference>
<evidence type="ECO:0000313" key="10">
    <source>
        <dbReference type="Ensembl" id="ENSSMAP00000011875.2"/>
    </source>
</evidence>